<dbReference type="FunFam" id="3.10.28.10:FF:000010">
    <property type="entry name" value="LAGLIDADG homing endonuclease I-LtrII"/>
    <property type="match status" value="1"/>
</dbReference>
<evidence type="ECO:0000259" key="1">
    <source>
        <dbReference type="Pfam" id="PF00961"/>
    </source>
</evidence>
<feature type="domain" description="Homing endonuclease LAGLIDADG" evidence="1">
    <location>
        <begin position="51"/>
        <end position="109"/>
    </location>
</feature>
<dbReference type="InterPro" id="IPR051289">
    <property type="entry name" value="LAGLIDADG_Endonuclease"/>
</dbReference>
<dbReference type="EMBL" id="KY575055">
    <property type="protein sequence ID" value="ATI20345.1"/>
    <property type="molecule type" value="Genomic_DNA"/>
</dbReference>
<keyword evidence="2" id="KW-0255">Endonuclease</keyword>
<sequence>MNSGLSSLRDPADSNVVKQRGETLKINFPTILPEPRPIVSYQVIPDPNWFTGFVDGEGCFYVKLTKSKAYLSGFQVGVYFSVYQHARDEYLLTSFIEYLGCGKIEIPSTRSRLRRSQPPQVAPGSEQVKFVVYKFSDIFEKIIPFFQRHNLQGIKYMDYKDFCQVANIVKDKSHLTPSLRDPFLSLSLRSRRNRKAGKGLE</sequence>
<name>A0A291LIH7_9PEZI</name>
<dbReference type="SUPFAM" id="SSF55608">
    <property type="entry name" value="Homing endonucleases"/>
    <property type="match status" value="1"/>
</dbReference>
<protein>
    <submittedName>
        <fullName evidence="2">LAGLIDADG endonuclease</fullName>
    </submittedName>
</protein>
<dbReference type="AlphaFoldDB" id="A0A291LIH7"/>
<dbReference type="Gene3D" id="3.10.28.10">
    <property type="entry name" value="Homing endonucleases"/>
    <property type="match status" value="1"/>
</dbReference>
<evidence type="ECO:0000313" key="2">
    <source>
        <dbReference type="EMBL" id="ATI20345.1"/>
    </source>
</evidence>
<dbReference type="GO" id="GO:0004519">
    <property type="term" value="F:endonuclease activity"/>
    <property type="evidence" value="ECO:0007669"/>
    <property type="project" value="UniProtKB-KW"/>
</dbReference>
<dbReference type="PANTHER" id="PTHR36181:SF4">
    <property type="entry name" value="LAGLIDADG ENDONUCLEASE"/>
    <property type="match status" value="1"/>
</dbReference>
<dbReference type="InterPro" id="IPR004860">
    <property type="entry name" value="LAGLIDADG_dom"/>
</dbReference>
<keyword evidence="2" id="KW-0540">Nuclease</keyword>
<dbReference type="InterPro" id="IPR027434">
    <property type="entry name" value="Homing_endonucl"/>
</dbReference>
<accession>A0A291LIH7</accession>
<geneLocation type="mitochondrion" evidence="2"/>
<organism evidence="2">
    <name type="scientific">Juglanconis sp</name>
    <dbReference type="NCBI Taxonomy" id="2041886"/>
    <lineage>
        <taxon>Eukaryota</taxon>
        <taxon>Fungi</taxon>
        <taxon>Dikarya</taxon>
        <taxon>Ascomycota</taxon>
        <taxon>Pezizomycotina</taxon>
        <taxon>Sordariomycetes</taxon>
        <taxon>Sordariomycetidae</taxon>
        <taxon>Diaporthales</taxon>
        <taxon>Juglanconidaceae</taxon>
        <taxon>Juglanconis</taxon>
    </lineage>
</organism>
<keyword evidence="2" id="KW-0378">Hydrolase</keyword>
<reference evidence="2" key="1">
    <citation type="submission" date="2017-02" db="EMBL/GenBank/DDBJ databases">
        <title>Fungal Comparative Genomics of Melanconis species and Ophiognomonia clavigignenti-juglandacearum at Different Phylogenetic Distances.</title>
        <authorList>
            <person name="Demers J.E."/>
            <person name="Castlebury L.A."/>
        </authorList>
    </citation>
    <scope>NUCLEOTIDE SEQUENCE</scope>
    <source>
        <strain evidence="2">DMW523</strain>
    </source>
</reference>
<proteinExistence type="predicted"/>
<dbReference type="GO" id="GO:0005739">
    <property type="term" value="C:mitochondrion"/>
    <property type="evidence" value="ECO:0007669"/>
    <property type="project" value="UniProtKB-ARBA"/>
</dbReference>
<dbReference type="Pfam" id="PF00961">
    <property type="entry name" value="LAGLIDADG_1"/>
    <property type="match status" value="2"/>
</dbReference>
<gene>
    <name evidence="2" type="primary">orf201</name>
</gene>
<keyword evidence="2" id="KW-0496">Mitochondrion</keyword>
<dbReference type="PANTHER" id="PTHR36181">
    <property type="entry name" value="INTRON-ENCODED ENDONUCLEASE AI3-RELATED"/>
    <property type="match status" value="1"/>
</dbReference>
<feature type="domain" description="Homing endonuclease LAGLIDADG" evidence="1">
    <location>
        <begin position="126"/>
        <end position="165"/>
    </location>
</feature>